<feature type="signal peptide" evidence="1">
    <location>
        <begin position="1"/>
        <end position="26"/>
    </location>
</feature>
<comment type="caution">
    <text evidence="2">The sequence shown here is derived from an EMBL/GenBank/DDBJ whole genome shotgun (WGS) entry which is preliminary data.</text>
</comment>
<evidence type="ECO:0000256" key="1">
    <source>
        <dbReference type="SAM" id="SignalP"/>
    </source>
</evidence>
<sequence>MTKTKFLKFFTLAFACLISWHMNSYAQQRMEKSEAFLVTAMPSYYKVISPVKKRGSRVAVVIKNRTLSTIRGKFVDDNDKNLKFVTIKPDAEMSIEFDFNTKNKFYFVPLDPSFQRVVLNIGKSAYEIPSQE</sequence>
<proteinExistence type="predicted"/>
<gene>
    <name evidence="2" type="ORF">DAY19_13735</name>
</gene>
<dbReference type="Proteomes" id="UP000443582">
    <property type="component" value="Unassembled WGS sequence"/>
</dbReference>
<dbReference type="RefSeq" id="WP_115363440.1">
    <property type="nucleotide sequence ID" value="NZ_QDKL01000003.1"/>
</dbReference>
<keyword evidence="1" id="KW-0732">Signal</keyword>
<reference evidence="3" key="1">
    <citation type="journal article" date="2019" name="Int. J. Syst. Evol. Microbiol.">
        <title>Halobacteriovorax valvorus sp. nov., a novel prokaryotic predator isolated from coastal seawater of China.</title>
        <authorList>
            <person name="Chen M.-X."/>
        </authorList>
    </citation>
    <scope>NUCLEOTIDE SEQUENCE [LARGE SCALE GENOMIC DNA]</scope>
    <source>
        <strain evidence="3">BL9</strain>
    </source>
</reference>
<accession>A0ABY0IDK0</accession>
<keyword evidence="3" id="KW-1185">Reference proteome</keyword>
<dbReference type="EMBL" id="QDKL01000003">
    <property type="protein sequence ID" value="RZF21036.1"/>
    <property type="molecule type" value="Genomic_DNA"/>
</dbReference>
<feature type="chain" id="PRO_5047428356" description="DUF2846 domain-containing protein" evidence="1">
    <location>
        <begin position="27"/>
        <end position="132"/>
    </location>
</feature>
<evidence type="ECO:0000313" key="3">
    <source>
        <dbReference type="Proteomes" id="UP000443582"/>
    </source>
</evidence>
<protein>
    <recommendedName>
        <fullName evidence="4">DUF2846 domain-containing protein</fullName>
    </recommendedName>
</protein>
<name>A0ABY0IDK0_9BACT</name>
<evidence type="ECO:0000313" key="2">
    <source>
        <dbReference type="EMBL" id="RZF21036.1"/>
    </source>
</evidence>
<evidence type="ECO:0008006" key="4">
    <source>
        <dbReference type="Google" id="ProtNLM"/>
    </source>
</evidence>
<organism evidence="2 3">
    <name type="scientific">Halobacteriovorax vibrionivorans</name>
    <dbReference type="NCBI Taxonomy" id="2152716"/>
    <lineage>
        <taxon>Bacteria</taxon>
        <taxon>Pseudomonadati</taxon>
        <taxon>Bdellovibrionota</taxon>
        <taxon>Bacteriovoracia</taxon>
        <taxon>Bacteriovoracales</taxon>
        <taxon>Halobacteriovoraceae</taxon>
        <taxon>Halobacteriovorax</taxon>
    </lineage>
</organism>